<keyword evidence="3" id="KW-1185">Reference proteome</keyword>
<proteinExistence type="predicted"/>
<gene>
    <name evidence="2" type="ORF">HWQ56_08370</name>
</gene>
<organism evidence="2 3">
    <name type="scientific">Pseudomonas eucalypticola</name>
    <dbReference type="NCBI Taxonomy" id="2599595"/>
    <lineage>
        <taxon>Bacteria</taxon>
        <taxon>Pseudomonadati</taxon>
        <taxon>Pseudomonadota</taxon>
        <taxon>Gammaproteobacteria</taxon>
        <taxon>Pseudomonadales</taxon>
        <taxon>Pseudomonadaceae</taxon>
        <taxon>Pseudomonas</taxon>
    </lineage>
</organism>
<feature type="transmembrane region" description="Helical" evidence="1">
    <location>
        <begin position="28"/>
        <end position="61"/>
    </location>
</feature>
<dbReference type="RefSeq" id="WP_158153707.1">
    <property type="nucleotide sequence ID" value="NZ_CP056030.1"/>
</dbReference>
<keyword evidence="1" id="KW-0812">Transmembrane</keyword>
<evidence type="ECO:0000313" key="3">
    <source>
        <dbReference type="Proteomes" id="UP000509568"/>
    </source>
</evidence>
<dbReference type="AlphaFoldDB" id="A0A7D5D5T8"/>
<dbReference type="EMBL" id="CP056030">
    <property type="protein sequence ID" value="QKZ03797.1"/>
    <property type="molecule type" value="Genomic_DNA"/>
</dbReference>
<reference evidence="2 3" key="1">
    <citation type="submission" date="2020-06" db="EMBL/GenBank/DDBJ databases">
        <title>Pseudomonas eucalypticola sp. nov., an endophyte of Eucalyptus dunnii leaves with biocontrol ability of eucalyptus leaf blight.</title>
        <authorList>
            <person name="Liu Y."/>
            <person name="Song Z."/>
            <person name="Zeng H."/>
            <person name="Lu M."/>
            <person name="Wang X."/>
            <person name="Lian X."/>
            <person name="Zhang Q."/>
        </authorList>
    </citation>
    <scope>NUCLEOTIDE SEQUENCE [LARGE SCALE GENOMIC DNA]</scope>
    <source>
        <strain evidence="2 3">NP-1</strain>
    </source>
</reference>
<sequence>MSKYLPHIPGFHWQNNADHTGELIGLPLIGLGGVLIVSGVLDASFLPLAVGVIGVVAGLGLRKAH</sequence>
<accession>A0A7D5D5T8</accession>
<dbReference type="Proteomes" id="UP000509568">
    <property type="component" value="Chromosome"/>
</dbReference>
<keyword evidence="1" id="KW-0472">Membrane</keyword>
<protein>
    <submittedName>
        <fullName evidence="2">Terminase</fullName>
    </submittedName>
</protein>
<evidence type="ECO:0000256" key="1">
    <source>
        <dbReference type="SAM" id="Phobius"/>
    </source>
</evidence>
<dbReference type="KEGG" id="pez:HWQ56_08370"/>
<evidence type="ECO:0000313" key="2">
    <source>
        <dbReference type="EMBL" id="QKZ03797.1"/>
    </source>
</evidence>
<name>A0A7D5D5T8_9PSED</name>
<keyword evidence="1" id="KW-1133">Transmembrane helix</keyword>